<feature type="compositionally biased region" description="Basic and acidic residues" evidence="1">
    <location>
        <begin position="52"/>
        <end position="72"/>
    </location>
</feature>
<evidence type="ECO:0000256" key="1">
    <source>
        <dbReference type="SAM" id="MobiDB-lite"/>
    </source>
</evidence>
<sequence length="170" mass="19753">MGKRRYLNLSGGPFREGDEPKNKQNKKEESIGRKNEDDPTNEEEQEEEEVEIEQRELSQCAERKELGPCETPRRKFVKRKHRKFDSGIPFRCNSQFGGFSRTNAAPHYQYERGKGTERYRTRRPNEPNEVLKVIWLDKSVPLPNAQHGRRSPEEDNSGAEENGIFEGGCE</sequence>
<evidence type="ECO:0000313" key="3">
    <source>
        <dbReference type="WBParaSite" id="ACAC_0000460401-mRNA-1"/>
    </source>
</evidence>
<dbReference type="Proteomes" id="UP000035642">
    <property type="component" value="Unassembled WGS sequence"/>
</dbReference>
<evidence type="ECO:0000313" key="2">
    <source>
        <dbReference type="Proteomes" id="UP000035642"/>
    </source>
</evidence>
<reference evidence="2" key="1">
    <citation type="submission" date="2012-09" db="EMBL/GenBank/DDBJ databases">
        <authorList>
            <person name="Martin A.A."/>
        </authorList>
    </citation>
    <scope>NUCLEOTIDE SEQUENCE</scope>
</reference>
<dbReference type="WBParaSite" id="ACAC_0000460401-mRNA-1">
    <property type="protein sequence ID" value="ACAC_0000460401-mRNA-1"/>
    <property type="gene ID" value="ACAC_0000460401"/>
</dbReference>
<feature type="region of interest" description="Disordered" evidence="1">
    <location>
        <begin position="141"/>
        <end position="170"/>
    </location>
</feature>
<keyword evidence="2" id="KW-1185">Reference proteome</keyword>
<feature type="compositionally biased region" description="Basic and acidic residues" evidence="1">
    <location>
        <begin position="15"/>
        <end position="37"/>
    </location>
</feature>
<feature type="compositionally biased region" description="Acidic residues" evidence="1">
    <location>
        <begin position="38"/>
        <end position="51"/>
    </location>
</feature>
<name>A0A0K0D3F9_ANGCA</name>
<feature type="region of interest" description="Disordered" evidence="1">
    <location>
        <begin position="1"/>
        <end position="72"/>
    </location>
</feature>
<accession>A0A0K0D3F9</accession>
<protein>
    <submittedName>
        <fullName evidence="3">Btz domain-containing protein</fullName>
    </submittedName>
</protein>
<proteinExistence type="predicted"/>
<dbReference type="AlphaFoldDB" id="A0A0K0D3F9"/>
<organism evidence="2 3">
    <name type="scientific">Angiostrongylus cantonensis</name>
    <name type="common">Rat lungworm</name>
    <dbReference type="NCBI Taxonomy" id="6313"/>
    <lineage>
        <taxon>Eukaryota</taxon>
        <taxon>Metazoa</taxon>
        <taxon>Ecdysozoa</taxon>
        <taxon>Nematoda</taxon>
        <taxon>Chromadorea</taxon>
        <taxon>Rhabditida</taxon>
        <taxon>Rhabditina</taxon>
        <taxon>Rhabditomorpha</taxon>
        <taxon>Strongyloidea</taxon>
        <taxon>Metastrongylidae</taxon>
        <taxon>Angiostrongylus</taxon>
    </lineage>
</organism>
<reference evidence="3" key="2">
    <citation type="submission" date="2017-02" db="UniProtKB">
        <authorList>
            <consortium name="WormBaseParasite"/>
        </authorList>
    </citation>
    <scope>IDENTIFICATION</scope>
</reference>